<comment type="caution">
    <text evidence="2">The sequence shown here is derived from an EMBL/GenBank/DDBJ whole genome shotgun (WGS) entry which is preliminary data.</text>
</comment>
<keyword evidence="1" id="KW-0812">Transmembrane</keyword>
<gene>
    <name evidence="2" type="ORF">AVEN_76979_1</name>
</gene>
<dbReference type="Proteomes" id="UP000499080">
    <property type="component" value="Unassembled WGS sequence"/>
</dbReference>
<dbReference type="EMBL" id="BGPR01007107">
    <property type="protein sequence ID" value="GBN24358.1"/>
    <property type="molecule type" value="Genomic_DNA"/>
</dbReference>
<evidence type="ECO:0000256" key="1">
    <source>
        <dbReference type="SAM" id="Phobius"/>
    </source>
</evidence>
<name>A0A4Y2MB79_ARAVE</name>
<organism evidence="2 3">
    <name type="scientific">Araneus ventricosus</name>
    <name type="common">Orbweaver spider</name>
    <name type="synonym">Epeira ventricosa</name>
    <dbReference type="NCBI Taxonomy" id="182803"/>
    <lineage>
        <taxon>Eukaryota</taxon>
        <taxon>Metazoa</taxon>
        <taxon>Ecdysozoa</taxon>
        <taxon>Arthropoda</taxon>
        <taxon>Chelicerata</taxon>
        <taxon>Arachnida</taxon>
        <taxon>Araneae</taxon>
        <taxon>Araneomorphae</taxon>
        <taxon>Entelegynae</taxon>
        <taxon>Araneoidea</taxon>
        <taxon>Araneidae</taxon>
        <taxon>Araneus</taxon>
    </lineage>
</organism>
<keyword evidence="3" id="KW-1185">Reference proteome</keyword>
<keyword evidence="1" id="KW-0472">Membrane</keyword>
<proteinExistence type="predicted"/>
<reference evidence="2 3" key="1">
    <citation type="journal article" date="2019" name="Sci. Rep.">
        <title>Orb-weaving spider Araneus ventricosus genome elucidates the spidroin gene catalogue.</title>
        <authorList>
            <person name="Kono N."/>
            <person name="Nakamura H."/>
            <person name="Ohtoshi R."/>
            <person name="Moran D.A.P."/>
            <person name="Shinohara A."/>
            <person name="Yoshida Y."/>
            <person name="Fujiwara M."/>
            <person name="Mori M."/>
            <person name="Tomita M."/>
            <person name="Arakawa K."/>
        </authorList>
    </citation>
    <scope>NUCLEOTIDE SEQUENCE [LARGE SCALE GENOMIC DNA]</scope>
</reference>
<evidence type="ECO:0000313" key="2">
    <source>
        <dbReference type="EMBL" id="GBN24358.1"/>
    </source>
</evidence>
<dbReference type="AlphaFoldDB" id="A0A4Y2MB79"/>
<keyword evidence="1" id="KW-1133">Transmembrane helix</keyword>
<protein>
    <submittedName>
        <fullName evidence="2">Uncharacterized protein</fullName>
    </submittedName>
</protein>
<accession>A0A4Y2MB79</accession>
<feature type="transmembrane region" description="Helical" evidence="1">
    <location>
        <begin position="34"/>
        <end position="56"/>
    </location>
</feature>
<evidence type="ECO:0000313" key="3">
    <source>
        <dbReference type="Proteomes" id="UP000499080"/>
    </source>
</evidence>
<sequence>MTGIEKYFLSVEELTDFSSVSAVLLHLYILLRSWTVSFVVSLIFEIPILSLLGLLLRDTKQEKKVQ</sequence>